<gene>
    <name evidence="2" type="ORF">H920_02598</name>
</gene>
<name>A0A091DZR7_FUKDA</name>
<evidence type="ECO:0000313" key="2">
    <source>
        <dbReference type="EMBL" id="KFO35958.1"/>
    </source>
</evidence>
<accession>A0A091DZR7</accession>
<sequence>MVSVEFSPAASSSVISDSNIATKKSHCWVSENQLQDRSRKLQRFQNSSAPAALQALPLVGDVGHGNKTQTGTCLSGRMEEDSAHPENATGEQRVEVGLQPRRSAYVRAAVLGAFVINQGNTVGSQSSLCLRLQCRSNSRTGTNASSRQTHTGLLGETGVVSTV</sequence>
<keyword evidence="3" id="KW-1185">Reference proteome</keyword>
<feature type="compositionally biased region" description="Polar residues" evidence="1">
    <location>
        <begin position="138"/>
        <end position="151"/>
    </location>
</feature>
<protein>
    <submittedName>
        <fullName evidence="2">Uncharacterized protein</fullName>
    </submittedName>
</protein>
<reference evidence="2 3" key="1">
    <citation type="submission" date="2013-11" db="EMBL/GenBank/DDBJ databases">
        <title>The Damaraland mole rat (Fukomys damarensis) genome and evolution of African mole rats.</title>
        <authorList>
            <person name="Gladyshev V.N."/>
            <person name="Fang X."/>
        </authorList>
    </citation>
    <scope>NUCLEOTIDE SEQUENCE [LARGE SCALE GENOMIC DNA]</scope>
    <source>
        <tissue evidence="2">Liver</tissue>
    </source>
</reference>
<evidence type="ECO:0000313" key="3">
    <source>
        <dbReference type="Proteomes" id="UP000028990"/>
    </source>
</evidence>
<dbReference type="Proteomes" id="UP000028990">
    <property type="component" value="Unassembled WGS sequence"/>
</dbReference>
<proteinExistence type="predicted"/>
<organism evidence="2 3">
    <name type="scientific">Fukomys damarensis</name>
    <name type="common">Damaraland mole rat</name>
    <name type="synonym">Cryptomys damarensis</name>
    <dbReference type="NCBI Taxonomy" id="885580"/>
    <lineage>
        <taxon>Eukaryota</taxon>
        <taxon>Metazoa</taxon>
        <taxon>Chordata</taxon>
        <taxon>Craniata</taxon>
        <taxon>Vertebrata</taxon>
        <taxon>Euteleostomi</taxon>
        <taxon>Mammalia</taxon>
        <taxon>Eutheria</taxon>
        <taxon>Euarchontoglires</taxon>
        <taxon>Glires</taxon>
        <taxon>Rodentia</taxon>
        <taxon>Hystricomorpha</taxon>
        <taxon>Bathyergidae</taxon>
        <taxon>Fukomys</taxon>
    </lineage>
</organism>
<evidence type="ECO:0000256" key="1">
    <source>
        <dbReference type="SAM" id="MobiDB-lite"/>
    </source>
</evidence>
<dbReference type="EMBL" id="KN121589">
    <property type="protein sequence ID" value="KFO35958.1"/>
    <property type="molecule type" value="Genomic_DNA"/>
</dbReference>
<feature type="region of interest" description="Disordered" evidence="1">
    <location>
        <begin position="138"/>
        <end position="163"/>
    </location>
</feature>
<dbReference type="AlphaFoldDB" id="A0A091DZR7"/>